<sequence>MVPGSSPGGPTNKNKAYSSCKLFLFLLYQIKTIKILFKLKHS</sequence>
<dbReference type="STRING" id="314607.KB13_492"/>
<accession>B6BW95</accession>
<evidence type="ECO:0000313" key="2">
    <source>
        <dbReference type="Proteomes" id="UP000004188"/>
    </source>
</evidence>
<proteinExistence type="predicted"/>
<name>B6BW95_9PROT</name>
<organism evidence="1 2">
    <name type="scientific">beta proteobacterium KB13</name>
    <dbReference type="NCBI Taxonomy" id="314607"/>
    <lineage>
        <taxon>Bacteria</taxon>
        <taxon>Pseudomonadati</taxon>
        <taxon>Pseudomonadota</taxon>
        <taxon>Betaproteobacteria</taxon>
        <taxon>Nitrosomonadales</taxon>
        <taxon>OM43 clade</taxon>
    </lineage>
</organism>
<evidence type="ECO:0000313" key="1">
    <source>
        <dbReference type="EMBL" id="EDZ64360.1"/>
    </source>
</evidence>
<dbReference type="EMBL" id="DS995299">
    <property type="protein sequence ID" value="EDZ64360.1"/>
    <property type="molecule type" value="Genomic_DNA"/>
</dbReference>
<gene>
    <name evidence="1" type="ORF">KB13_492</name>
</gene>
<keyword evidence="2" id="KW-1185">Reference proteome</keyword>
<dbReference type="Proteomes" id="UP000004188">
    <property type="component" value="Unassembled WGS sequence"/>
</dbReference>
<protein>
    <submittedName>
        <fullName evidence="1">Uncharacterized protein</fullName>
    </submittedName>
</protein>
<dbReference type="AlphaFoldDB" id="B6BW95"/>
<dbReference type="HOGENOM" id="CLU_3247803_0_0_4"/>
<reference evidence="2" key="1">
    <citation type="journal article" date="2012" name="Stand. Genomic Sci.">
        <title>Genome sequence of strain HIMB624, a cultured representative from the OM43 clade of marine Betaproteobacteria.</title>
        <authorList>
            <person name="Huggett M.J."/>
            <person name="Hayakawa D.H."/>
            <person name="Rappe M.S."/>
        </authorList>
    </citation>
    <scope>NUCLEOTIDE SEQUENCE [LARGE SCALE GENOMIC DNA]</scope>
    <source>
        <strain evidence="2">KB13</strain>
    </source>
</reference>